<dbReference type="AlphaFoldDB" id="A0A941GNF9"/>
<evidence type="ECO:0000313" key="8">
    <source>
        <dbReference type="EMBL" id="MBR8826927.1"/>
    </source>
</evidence>
<dbReference type="PANTHER" id="PTHR33841:SF1">
    <property type="entry name" value="DNA METHYLTRANSFERASE A"/>
    <property type="match status" value="1"/>
</dbReference>
<proteinExistence type="predicted"/>
<comment type="catalytic activity">
    <reaction evidence="5">
        <text>a 2'-deoxyadenosine in DNA + S-adenosyl-L-methionine = an N(6)-methyl-2'-deoxyadenosine in DNA + S-adenosyl-L-homocysteine + H(+)</text>
        <dbReference type="Rhea" id="RHEA:15197"/>
        <dbReference type="Rhea" id="RHEA-COMP:12418"/>
        <dbReference type="Rhea" id="RHEA-COMP:12419"/>
        <dbReference type="ChEBI" id="CHEBI:15378"/>
        <dbReference type="ChEBI" id="CHEBI:57856"/>
        <dbReference type="ChEBI" id="CHEBI:59789"/>
        <dbReference type="ChEBI" id="CHEBI:90615"/>
        <dbReference type="ChEBI" id="CHEBI:90616"/>
        <dbReference type="EC" id="2.1.1.72"/>
    </reaction>
</comment>
<dbReference type="PROSITE" id="PS00092">
    <property type="entry name" value="N6_MTASE"/>
    <property type="match status" value="1"/>
</dbReference>
<dbReference type="Gene3D" id="3.40.50.150">
    <property type="entry name" value="Vaccinia Virus protein VP39"/>
    <property type="match status" value="1"/>
</dbReference>
<dbReference type="GO" id="GO:0032259">
    <property type="term" value="P:methylation"/>
    <property type="evidence" value="ECO:0007669"/>
    <property type="project" value="UniProtKB-KW"/>
</dbReference>
<evidence type="ECO:0000256" key="3">
    <source>
        <dbReference type="ARBA" id="ARBA00022679"/>
    </source>
</evidence>
<dbReference type="PRINTS" id="PR00507">
    <property type="entry name" value="N12N6MTFRASE"/>
</dbReference>
<dbReference type="Proteomes" id="UP000767446">
    <property type="component" value="Unassembled WGS sequence"/>
</dbReference>
<protein>
    <recommendedName>
        <fullName evidence="1">site-specific DNA-methyltransferase (adenine-specific)</fullName>
        <ecNumber evidence="1">2.1.1.72</ecNumber>
    </recommendedName>
</protein>
<feature type="domain" description="DNA methylase adenine-specific" evidence="6">
    <location>
        <begin position="321"/>
        <end position="514"/>
    </location>
</feature>
<keyword evidence="4" id="KW-0680">Restriction system</keyword>
<dbReference type="Pfam" id="PF18135">
    <property type="entry name" value="Type_ISP_C"/>
    <property type="match status" value="1"/>
</dbReference>
<feature type="domain" description="Type ISP restriction-modification enzyme LLaBIII C-terminal specificity" evidence="7">
    <location>
        <begin position="709"/>
        <end position="1070"/>
    </location>
</feature>
<keyword evidence="3" id="KW-0808">Transferase</keyword>
<dbReference type="GO" id="GO:0008170">
    <property type="term" value="F:N-methyltransferase activity"/>
    <property type="evidence" value="ECO:0007669"/>
    <property type="project" value="InterPro"/>
</dbReference>
<sequence length="1082" mass="125339">MDFNYYLQTIESNLSQGSERSHYPALKTLIDNSLSGINAIIEEKKNQAGIPDFTVRKNQKILGYIEAKKIEENLDKIEQTEQIIRYLDSAIGQNFILTNYLEFRWYLEGKLQLTATIGTIKNNQITINADLTNITNLIQCFLNYQNKIIGNYNELAAEMATVTKAIRFSIDEALKAEEINPDNRSELSQLKLVFQDLLLPDLDNQNFADMYAQTISYGLFTARVGHCEGMEKTPQAPLSKGGVEDGGVFLTQGRINNEFNRENAGYFISDQIPFLKGLFDTVISTNIISKINWTLEILIELLADADMANILENFGAETQKQDPVVHFYETFLGAYSADLRKSRGVYYTPEPVVSFIVKAVNDILENDFNLDEGLGSKNVTILDPATGTGTFLYEVIRRICLNFQRYSLETNWDVLFKQRRVIERLFGFELLMTPYTIAHLKLGLLLKTLNYHFAEGERLNIFLTNALDEGIKKSELLLANYISQEANQAADIKNKTPIHVVIGNPPYAGHSENNSTWIYNLVKDYYQVDGVDLKEKNPKWLQDDYVKFIRFGEWRINKTGVGILAFVTNHGFIDNPTFRGMRQHLMGSFNRIYLVNLHGNAKKKEVTPDGSVDKNVFDIQQGVSIIIAVKDLSKAQTVWLFNRENYEIKNGVFYYDLWGSREHKYEQLKQLSLNTIEWEDVNPQSPFYLFTPQDTLLLEEYNQGWKITDIMPVNVLGFQTHRDHFAIDFDREKLYNRIQEMRGKKVSDNEYLNKYSLKESSSWQIKKARQEIINDQQWEDKLIECLYRPFDTRWCYFSSSVMDRPRRELINHVMGKQNLCLLTSRQQATVGYEHCFVTEKIVNDCAISTTSREANQVFPLYIYPNQEDGQGNIITDKEANFSQDFLAEITQKLGYQPTPEKIFYYIYALLHSPNYRQRYAQFLKIDFPRIPLTTNNELFNQLAEQGEILVNLHLLKQLPEINLTQSNFINEGNLPIFEQEQKSEFHYQGDGKNEINQIKYDDNKQEIFINKNCYFMGVAQEVWEFKIGGYQVLDKWLKDRKKANLNLTSTAITHYQKIIIALKETLKIMAEIDKILGEFPIK</sequence>
<dbReference type="InterPro" id="IPR041635">
    <property type="entry name" value="Type_ISP_LLaBIII_C"/>
</dbReference>
<organism evidence="8 9">
    <name type="scientific">Gomphosphaeria aponina SAG 52.96 = DSM 107014</name>
    <dbReference type="NCBI Taxonomy" id="1521640"/>
    <lineage>
        <taxon>Bacteria</taxon>
        <taxon>Bacillati</taxon>
        <taxon>Cyanobacteriota</taxon>
        <taxon>Cyanophyceae</taxon>
        <taxon>Oscillatoriophycideae</taxon>
        <taxon>Chroococcales</taxon>
        <taxon>Gomphosphaeriaceae</taxon>
        <taxon>Gomphosphaeria</taxon>
    </lineage>
</organism>
<dbReference type="InterPro" id="IPR002052">
    <property type="entry name" value="DNA_methylase_N6_adenine_CS"/>
</dbReference>
<dbReference type="Pfam" id="PF02384">
    <property type="entry name" value="N6_Mtase"/>
    <property type="match status" value="1"/>
</dbReference>
<evidence type="ECO:0000256" key="4">
    <source>
        <dbReference type="ARBA" id="ARBA00022747"/>
    </source>
</evidence>
<dbReference type="SUPFAM" id="SSF53335">
    <property type="entry name" value="S-adenosyl-L-methionine-dependent methyltransferases"/>
    <property type="match status" value="1"/>
</dbReference>
<gene>
    <name evidence="8" type="ORF">DSM107014_03315</name>
</gene>
<accession>A0A941GNF9</accession>
<dbReference type="GO" id="GO:0009307">
    <property type="term" value="P:DNA restriction-modification system"/>
    <property type="evidence" value="ECO:0007669"/>
    <property type="project" value="UniProtKB-KW"/>
</dbReference>
<keyword evidence="2 8" id="KW-0489">Methyltransferase</keyword>
<evidence type="ECO:0000256" key="5">
    <source>
        <dbReference type="ARBA" id="ARBA00047942"/>
    </source>
</evidence>
<dbReference type="InterPro" id="IPR050953">
    <property type="entry name" value="N4_N6_ade-DNA_methylase"/>
</dbReference>
<dbReference type="InterPro" id="IPR003356">
    <property type="entry name" value="DNA_methylase_A-5"/>
</dbReference>
<evidence type="ECO:0000259" key="7">
    <source>
        <dbReference type="Pfam" id="PF18135"/>
    </source>
</evidence>
<name>A0A941GNF9_9CHRO</name>
<dbReference type="InterPro" id="IPR029063">
    <property type="entry name" value="SAM-dependent_MTases_sf"/>
</dbReference>
<dbReference type="GO" id="GO:0009007">
    <property type="term" value="F:site-specific DNA-methyltransferase (adenine-specific) activity"/>
    <property type="evidence" value="ECO:0007669"/>
    <property type="project" value="UniProtKB-EC"/>
</dbReference>
<dbReference type="PANTHER" id="PTHR33841">
    <property type="entry name" value="DNA METHYLTRANSFERASE YEEA-RELATED"/>
    <property type="match status" value="1"/>
</dbReference>
<dbReference type="EC" id="2.1.1.72" evidence="1"/>
<comment type="caution">
    <text evidence="8">The sequence shown here is derived from an EMBL/GenBank/DDBJ whole genome shotgun (WGS) entry which is preliminary data.</text>
</comment>
<evidence type="ECO:0000256" key="1">
    <source>
        <dbReference type="ARBA" id="ARBA00011900"/>
    </source>
</evidence>
<evidence type="ECO:0000256" key="2">
    <source>
        <dbReference type="ARBA" id="ARBA00022603"/>
    </source>
</evidence>
<dbReference type="EMBL" id="JADQBC010000015">
    <property type="protein sequence ID" value="MBR8826927.1"/>
    <property type="molecule type" value="Genomic_DNA"/>
</dbReference>
<dbReference type="GO" id="GO:0003677">
    <property type="term" value="F:DNA binding"/>
    <property type="evidence" value="ECO:0007669"/>
    <property type="project" value="InterPro"/>
</dbReference>
<evidence type="ECO:0000259" key="6">
    <source>
        <dbReference type="Pfam" id="PF02384"/>
    </source>
</evidence>
<reference evidence="8" key="1">
    <citation type="submission" date="2021-02" db="EMBL/GenBank/DDBJ databases">
        <title>Metagenome analyses of Stigonema ocellatum DSM 106950, Chlorogloea purpurea SAG 13.99 and Gomphosphaeria aponina DSM 107014.</title>
        <authorList>
            <person name="Marter P."/>
            <person name="Huang S."/>
        </authorList>
    </citation>
    <scope>NUCLEOTIDE SEQUENCE</scope>
    <source>
        <strain evidence="8">JP213</strain>
    </source>
</reference>
<evidence type="ECO:0000313" key="9">
    <source>
        <dbReference type="Proteomes" id="UP000767446"/>
    </source>
</evidence>